<keyword evidence="1" id="KW-1133">Transmembrane helix</keyword>
<feature type="domain" description="CAAX prenyl protease 2/Lysostaphin resistance protein A-like" evidence="2">
    <location>
        <begin position="130"/>
        <end position="232"/>
    </location>
</feature>
<dbReference type="PANTHER" id="PTHR35797:SF1">
    <property type="entry name" value="PROTEASE"/>
    <property type="match status" value="1"/>
</dbReference>
<feature type="transmembrane region" description="Helical" evidence="1">
    <location>
        <begin position="161"/>
        <end position="181"/>
    </location>
</feature>
<dbReference type="Proteomes" id="UP000183461">
    <property type="component" value="Unassembled WGS sequence"/>
</dbReference>
<evidence type="ECO:0000313" key="4">
    <source>
        <dbReference type="Proteomes" id="UP000183461"/>
    </source>
</evidence>
<keyword evidence="3" id="KW-0645">Protease</keyword>
<name>A0A1K1NSG3_RUMFL</name>
<feature type="transmembrane region" description="Helical" evidence="1">
    <location>
        <begin position="220"/>
        <end position="238"/>
    </location>
</feature>
<evidence type="ECO:0000259" key="2">
    <source>
        <dbReference type="Pfam" id="PF02517"/>
    </source>
</evidence>
<feature type="transmembrane region" description="Helical" evidence="1">
    <location>
        <begin position="12"/>
        <end position="30"/>
    </location>
</feature>
<feature type="transmembrane region" description="Helical" evidence="1">
    <location>
        <begin position="193"/>
        <end position="213"/>
    </location>
</feature>
<feature type="transmembrane region" description="Helical" evidence="1">
    <location>
        <begin position="258"/>
        <end position="280"/>
    </location>
</feature>
<keyword evidence="1" id="KW-0812">Transmembrane</keyword>
<dbReference type="RefSeq" id="WP_072300470.1">
    <property type="nucleotide sequence ID" value="NZ_FPIP01000005.1"/>
</dbReference>
<dbReference type="PANTHER" id="PTHR35797">
    <property type="entry name" value="PROTEASE-RELATED"/>
    <property type="match status" value="1"/>
</dbReference>
<dbReference type="GO" id="GO:0080120">
    <property type="term" value="P:CAAX-box protein maturation"/>
    <property type="evidence" value="ECO:0007669"/>
    <property type="project" value="UniProtKB-ARBA"/>
</dbReference>
<dbReference type="AlphaFoldDB" id="A0A1K1NSG3"/>
<evidence type="ECO:0000256" key="1">
    <source>
        <dbReference type="SAM" id="Phobius"/>
    </source>
</evidence>
<sequence>MPNKKKTLLRIALYLILAYVPVYILCFAFSDKEGSLTSVLAGNTLMLYPAIAVIITRIVTREGLHNSFLGFGKRNSGKYYALAVLYPIALPYVSALLLHLFVVKNGSITDSAALSDGTSAVAMLLLSIATGFATAVHGFGEELGWRGYLTPKLEELMPAPAAVIVTGIIWALWHGPLLAYGYDFGRDYDFFPYGGFIAMIVMCIFWSAFLTWLTKRTNSVYPAALCHMLIDTVLTSNLMPFTYNANGDKFELRTNDFWGQIISVFPMIIVAGAVSMVLMWRKKSSGENKKALS</sequence>
<dbReference type="InterPro" id="IPR042150">
    <property type="entry name" value="MmRce1-like"/>
</dbReference>
<accession>A0A1K1NSG3</accession>
<feature type="transmembrane region" description="Helical" evidence="1">
    <location>
        <begin position="36"/>
        <end position="59"/>
    </location>
</feature>
<feature type="transmembrane region" description="Helical" evidence="1">
    <location>
        <begin position="79"/>
        <end position="101"/>
    </location>
</feature>
<dbReference type="Pfam" id="PF02517">
    <property type="entry name" value="Rce1-like"/>
    <property type="match status" value="1"/>
</dbReference>
<feature type="transmembrane region" description="Helical" evidence="1">
    <location>
        <begin position="121"/>
        <end position="140"/>
    </location>
</feature>
<protein>
    <submittedName>
        <fullName evidence="3">Membrane protease YdiL, CAAX protease family</fullName>
    </submittedName>
</protein>
<proteinExistence type="predicted"/>
<dbReference type="GO" id="GO:0004175">
    <property type="term" value="F:endopeptidase activity"/>
    <property type="evidence" value="ECO:0007669"/>
    <property type="project" value="UniProtKB-ARBA"/>
</dbReference>
<organism evidence="3 4">
    <name type="scientific">Ruminococcus flavefaciens</name>
    <dbReference type="NCBI Taxonomy" id="1265"/>
    <lineage>
        <taxon>Bacteria</taxon>
        <taxon>Bacillati</taxon>
        <taxon>Bacillota</taxon>
        <taxon>Clostridia</taxon>
        <taxon>Eubacteriales</taxon>
        <taxon>Oscillospiraceae</taxon>
        <taxon>Ruminococcus</taxon>
    </lineage>
</organism>
<keyword evidence="3" id="KW-0378">Hydrolase</keyword>
<reference evidence="3 4" key="1">
    <citation type="submission" date="2016-11" db="EMBL/GenBank/DDBJ databases">
        <authorList>
            <person name="Jaros S."/>
            <person name="Januszkiewicz K."/>
            <person name="Wedrychowicz H."/>
        </authorList>
    </citation>
    <scope>NUCLEOTIDE SEQUENCE [LARGE SCALE GENOMIC DNA]</scope>
    <source>
        <strain evidence="3 4">YL228</strain>
    </source>
</reference>
<dbReference type="GO" id="GO:0006508">
    <property type="term" value="P:proteolysis"/>
    <property type="evidence" value="ECO:0007669"/>
    <property type="project" value="UniProtKB-KW"/>
</dbReference>
<dbReference type="EMBL" id="FPIP01000005">
    <property type="protein sequence ID" value="SFW38458.1"/>
    <property type="molecule type" value="Genomic_DNA"/>
</dbReference>
<keyword evidence="1" id="KW-0472">Membrane</keyword>
<evidence type="ECO:0000313" key="3">
    <source>
        <dbReference type="EMBL" id="SFW38458.1"/>
    </source>
</evidence>
<gene>
    <name evidence="3" type="ORF">SAMN02910280_2244</name>
</gene>
<dbReference type="InterPro" id="IPR003675">
    <property type="entry name" value="Rce1/LyrA-like_dom"/>
</dbReference>